<accession>A0A3E1NRJ4</accession>
<evidence type="ECO:0000313" key="3">
    <source>
        <dbReference type="EMBL" id="RFM30561.1"/>
    </source>
</evidence>
<organism evidence="3 4">
    <name type="scientific">Deminuibacter soli</name>
    <dbReference type="NCBI Taxonomy" id="2291815"/>
    <lineage>
        <taxon>Bacteria</taxon>
        <taxon>Pseudomonadati</taxon>
        <taxon>Bacteroidota</taxon>
        <taxon>Chitinophagia</taxon>
        <taxon>Chitinophagales</taxon>
        <taxon>Chitinophagaceae</taxon>
        <taxon>Deminuibacter</taxon>
    </lineage>
</organism>
<keyword evidence="1" id="KW-1133">Transmembrane helix</keyword>
<keyword evidence="1" id="KW-0472">Membrane</keyword>
<feature type="transmembrane region" description="Helical" evidence="1">
    <location>
        <begin position="52"/>
        <end position="69"/>
    </location>
</feature>
<dbReference type="Proteomes" id="UP000261284">
    <property type="component" value="Unassembled WGS sequence"/>
</dbReference>
<name>A0A3E1NRJ4_9BACT</name>
<evidence type="ECO:0000259" key="2">
    <source>
        <dbReference type="Pfam" id="PF13239"/>
    </source>
</evidence>
<sequence>MSAEKDERLWRLARKRASFKRNLFVYLVINLFLWAVWWFTIGKDKGFHGYPWPVWVMLGWGIGLAFQYFNAYNGNHNDLAQEEYERLRREKGL</sequence>
<dbReference type="InterPro" id="IPR025698">
    <property type="entry name" value="2TM_dom"/>
</dbReference>
<gene>
    <name evidence="3" type="ORF">DXN05_06295</name>
</gene>
<protein>
    <recommendedName>
        <fullName evidence="2">2TM domain-containing protein</fullName>
    </recommendedName>
</protein>
<dbReference type="OrthoDB" id="8965954at2"/>
<keyword evidence="1" id="KW-0812">Transmembrane</keyword>
<reference evidence="3 4" key="1">
    <citation type="submission" date="2018-08" db="EMBL/GenBank/DDBJ databases">
        <title>Chitinophagaceae sp. K23C18032701, a novel bacterium isolated from forest soil.</title>
        <authorList>
            <person name="Wang C."/>
        </authorList>
    </citation>
    <scope>NUCLEOTIDE SEQUENCE [LARGE SCALE GENOMIC DNA]</scope>
    <source>
        <strain evidence="3 4">K23C18032701</strain>
    </source>
</reference>
<evidence type="ECO:0000313" key="4">
    <source>
        <dbReference type="Proteomes" id="UP000261284"/>
    </source>
</evidence>
<dbReference type="AlphaFoldDB" id="A0A3E1NRJ4"/>
<comment type="caution">
    <text evidence="3">The sequence shown here is derived from an EMBL/GenBank/DDBJ whole genome shotgun (WGS) entry which is preliminary data.</text>
</comment>
<dbReference type="Pfam" id="PF13239">
    <property type="entry name" value="2TM"/>
    <property type="match status" value="1"/>
</dbReference>
<dbReference type="EMBL" id="QTJU01000001">
    <property type="protein sequence ID" value="RFM30561.1"/>
    <property type="molecule type" value="Genomic_DNA"/>
</dbReference>
<feature type="domain" description="2TM" evidence="2">
    <location>
        <begin position="14"/>
        <end position="90"/>
    </location>
</feature>
<evidence type="ECO:0000256" key="1">
    <source>
        <dbReference type="SAM" id="Phobius"/>
    </source>
</evidence>
<feature type="transmembrane region" description="Helical" evidence="1">
    <location>
        <begin position="21"/>
        <end position="40"/>
    </location>
</feature>
<keyword evidence="4" id="KW-1185">Reference proteome</keyword>
<proteinExistence type="predicted"/>
<dbReference type="RefSeq" id="WP_116846316.1">
    <property type="nucleotide sequence ID" value="NZ_QTJU01000001.1"/>
</dbReference>